<accession>A0A9D4UGY1</accession>
<evidence type="ECO:0000256" key="1">
    <source>
        <dbReference type="PROSITE-ProRule" id="PRU00042"/>
    </source>
</evidence>
<keyword evidence="1" id="KW-0863">Zinc-finger</keyword>
<evidence type="ECO:0000313" key="5">
    <source>
        <dbReference type="Proteomes" id="UP000886520"/>
    </source>
</evidence>
<dbReference type="SUPFAM" id="SSF57667">
    <property type="entry name" value="beta-beta-alpha zinc fingers"/>
    <property type="match status" value="1"/>
</dbReference>
<feature type="compositionally biased region" description="Basic and acidic residues" evidence="2">
    <location>
        <begin position="18"/>
        <end position="27"/>
    </location>
</feature>
<keyword evidence="1" id="KW-0479">Metal-binding</keyword>
<dbReference type="PROSITE" id="PS50157">
    <property type="entry name" value="ZINC_FINGER_C2H2_2"/>
    <property type="match status" value="1"/>
</dbReference>
<feature type="domain" description="C2H2-type" evidence="3">
    <location>
        <begin position="151"/>
        <end position="178"/>
    </location>
</feature>
<comment type="caution">
    <text evidence="4">The sequence shown here is derived from an EMBL/GenBank/DDBJ whole genome shotgun (WGS) entry which is preliminary data.</text>
</comment>
<dbReference type="Gene3D" id="3.30.160.60">
    <property type="entry name" value="Classic Zinc Finger"/>
    <property type="match status" value="1"/>
</dbReference>
<dbReference type="OrthoDB" id="960395at2759"/>
<feature type="compositionally biased region" description="Polar residues" evidence="2">
    <location>
        <begin position="40"/>
        <end position="51"/>
    </location>
</feature>
<feature type="region of interest" description="Disordered" evidence="2">
    <location>
        <begin position="1"/>
        <end position="85"/>
    </location>
</feature>
<dbReference type="Proteomes" id="UP000886520">
    <property type="component" value="Chromosome 17"/>
</dbReference>
<dbReference type="GO" id="GO:0010090">
    <property type="term" value="P:trichome morphogenesis"/>
    <property type="evidence" value="ECO:0007669"/>
    <property type="project" value="InterPro"/>
</dbReference>
<reference evidence="4" key="1">
    <citation type="submission" date="2021-01" db="EMBL/GenBank/DDBJ databases">
        <title>Adiantum capillus-veneris genome.</title>
        <authorList>
            <person name="Fang Y."/>
            <person name="Liao Q."/>
        </authorList>
    </citation>
    <scope>NUCLEOTIDE SEQUENCE</scope>
    <source>
        <strain evidence="4">H3</strain>
        <tissue evidence="4">Leaf</tissue>
    </source>
</reference>
<evidence type="ECO:0000256" key="2">
    <source>
        <dbReference type="SAM" id="MobiDB-lite"/>
    </source>
</evidence>
<keyword evidence="1" id="KW-0862">Zinc</keyword>
<feature type="region of interest" description="Disordered" evidence="2">
    <location>
        <begin position="107"/>
        <end position="145"/>
    </location>
</feature>
<dbReference type="GO" id="GO:0008270">
    <property type="term" value="F:zinc ion binding"/>
    <property type="evidence" value="ECO:0007669"/>
    <property type="project" value="UniProtKB-KW"/>
</dbReference>
<dbReference type="EMBL" id="JABFUD020000017">
    <property type="protein sequence ID" value="KAI5067716.1"/>
    <property type="molecule type" value="Genomic_DNA"/>
</dbReference>
<proteinExistence type="predicted"/>
<protein>
    <recommendedName>
        <fullName evidence="3">C2H2-type domain-containing protein</fullName>
    </recommendedName>
</protein>
<organism evidence="4 5">
    <name type="scientific">Adiantum capillus-veneris</name>
    <name type="common">Maidenhair fern</name>
    <dbReference type="NCBI Taxonomy" id="13818"/>
    <lineage>
        <taxon>Eukaryota</taxon>
        <taxon>Viridiplantae</taxon>
        <taxon>Streptophyta</taxon>
        <taxon>Embryophyta</taxon>
        <taxon>Tracheophyta</taxon>
        <taxon>Polypodiopsida</taxon>
        <taxon>Polypodiidae</taxon>
        <taxon>Polypodiales</taxon>
        <taxon>Pteridineae</taxon>
        <taxon>Pteridaceae</taxon>
        <taxon>Vittarioideae</taxon>
        <taxon>Adiantum</taxon>
    </lineage>
</organism>
<dbReference type="PROSITE" id="PS00028">
    <property type="entry name" value="ZINC_FINGER_C2H2_1"/>
    <property type="match status" value="1"/>
</dbReference>
<keyword evidence="5" id="KW-1185">Reference proteome</keyword>
<dbReference type="PANTHER" id="PTHR46353:SF23">
    <property type="entry name" value="C2H2 ZINC FINGER-CONTAINING PROTEIN-RELATED"/>
    <property type="match status" value="1"/>
</dbReference>
<evidence type="ECO:0000313" key="4">
    <source>
        <dbReference type="EMBL" id="KAI5067716.1"/>
    </source>
</evidence>
<gene>
    <name evidence="4" type="ORF">GOP47_0018244</name>
</gene>
<name>A0A9D4UGY1_ADICA</name>
<dbReference type="PANTHER" id="PTHR46353">
    <property type="entry name" value="ZINC FINGER PROTEIN 5"/>
    <property type="match status" value="1"/>
</dbReference>
<evidence type="ECO:0000259" key="3">
    <source>
        <dbReference type="PROSITE" id="PS50157"/>
    </source>
</evidence>
<sequence>MSSVDDDEELSPRHKRLRELSHDHHIDTPPWAAEAETDTRQPQASQGCISQHESRLHQRADVLPSKLPVGPSTSPVEEENKAFGRPGRVGTSLKLFGVEMTANVNEAELGGRKEEVEEEEQDEARPGMGNSGGSMTMAGSGGSEAGSTRLFECQFCRRKFGSSQALGGHQNAHKRERQVARRERMQAAAAAAVGPMEAAVLRQLQGHRMPASTFLIPHSVPLQQYQGGAVYVHTMGGLGRPAIGSPVPPPPALGDPSVHLHLSLGRHPH</sequence>
<dbReference type="InterPro" id="IPR013087">
    <property type="entry name" value="Znf_C2H2_type"/>
</dbReference>
<dbReference type="InterPro" id="IPR036236">
    <property type="entry name" value="Znf_C2H2_sf"/>
</dbReference>
<dbReference type="AlphaFoldDB" id="A0A9D4UGY1"/>
<dbReference type="InterPro" id="IPR044299">
    <property type="entry name" value="GIS3/ZFP5/ZFP6"/>
</dbReference>